<reference evidence="2" key="2">
    <citation type="submission" date="2025-09" db="UniProtKB">
        <authorList>
            <consortium name="Ensembl"/>
        </authorList>
    </citation>
    <scope>IDENTIFICATION</scope>
</reference>
<dbReference type="AlphaFoldDB" id="A0A8C5RYL1"/>
<evidence type="ECO:0000313" key="3">
    <source>
        <dbReference type="Proteomes" id="UP000694406"/>
    </source>
</evidence>
<name>A0A8C5RYL1_LATLA</name>
<protein>
    <submittedName>
        <fullName evidence="2">Uncharacterized protein</fullName>
    </submittedName>
</protein>
<evidence type="ECO:0000313" key="2">
    <source>
        <dbReference type="Ensembl" id="ENSLLTP00000010140.1"/>
    </source>
</evidence>
<feature type="compositionally biased region" description="Basic and acidic residues" evidence="1">
    <location>
        <begin position="1"/>
        <end position="17"/>
    </location>
</feature>
<organism evidence="2 3">
    <name type="scientific">Laticauda laticaudata</name>
    <name type="common">Blue-ringed sea krait</name>
    <name type="synonym">Blue-lipped sea krait</name>
    <dbReference type="NCBI Taxonomy" id="8630"/>
    <lineage>
        <taxon>Eukaryota</taxon>
        <taxon>Metazoa</taxon>
        <taxon>Chordata</taxon>
        <taxon>Craniata</taxon>
        <taxon>Vertebrata</taxon>
        <taxon>Euteleostomi</taxon>
        <taxon>Lepidosauria</taxon>
        <taxon>Squamata</taxon>
        <taxon>Bifurcata</taxon>
        <taxon>Unidentata</taxon>
        <taxon>Episquamata</taxon>
        <taxon>Toxicofera</taxon>
        <taxon>Serpentes</taxon>
        <taxon>Colubroidea</taxon>
        <taxon>Elapidae</taxon>
        <taxon>Laticaudinae</taxon>
        <taxon>Laticauda</taxon>
    </lineage>
</organism>
<accession>A0A8C5RYL1</accession>
<sequence length="89" mass="9224">MHEADPADEALQRRKPSDASSGSLTDSVACNCRHSGEDGSCVSPRINGSSYCMSLSLHGLPAMPLAASLPQPALLPAFTCQPCCQPLPA</sequence>
<reference evidence="2" key="1">
    <citation type="submission" date="2025-08" db="UniProtKB">
        <authorList>
            <consortium name="Ensembl"/>
        </authorList>
    </citation>
    <scope>IDENTIFICATION</scope>
</reference>
<proteinExistence type="predicted"/>
<dbReference type="Proteomes" id="UP000694406">
    <property type="component" value="Unplaced"/>
</dbReference>
<evidence type="ECO:0000256" key="1">
    <source>
        <dbReference type="SAM" id="MobiDB-lite"/>
    </source>
</evidence>
<keyword evidence="3" id="KW-1185">Reference proteome</keyword>
<feature type="region of interest" description="Disordered" evidence="1">
    <location>
        <begin position="1"/>
        <end position="26"/>
    </location>
</feature>
<dbReference type="Ensembl" id="ENSLLTT00000010518.1">
    <property type="protein sequence ID" value="ENSLLTP00000010140.1"/>
    <property type="gene ID" value="ENSLLTG00000007766.1"/>
</dbReference>